<feature type="transmembrane region" description="Helical" evidence="9">
    <location>
        <begin position="426"/>
        <end position="444"/>
    </location>
</feature>
<feature type="transmembrane region" description="Helical" evidence="9">
    <location>
        <begin position="451"/>
        <end position="475"/>
    </location>
</feature>
<feature type="transmembrane region" description="Helical" evidence="9">
    <location>
        <begin position="481"/>
        <end position="502"/>
    </location>
</feature>
<sequence length="616" mass="64260">MASPSGQIRPGRYLAFFLFIVVLLYGLVFATPDHKPTPKLGIDLQGGTRVTLTARTETGDAPSREALDQARQIIENRVNGIGVSGTEVVLDGNNIIITVPGEEGEQAKDLGQTAQLRFRAVIGQPQPAQVPQQEEPTEPSTPPDGESTEPSAPSTEPSAPPTAGGATGTPQGRPAPAAAAQPGTTDPTAPPASDAEQPTDEEALADPLSACAKYAADVATYNKDVGSGKESSVTTASLIQSGRACRQAPQLAGSEDGTVQPDPNLQQAAMAALDCSKPDPLVGNDLADQPLVACDQEGTAKYVLGPTFLHGTQISDAGSAVNPEGVGYVVTLDFESEGGRIWADYTEAHVGQMAAFVLDTQVVSAPEIQGAITGQTQITGGGQGGFSSTEAKSLADVLKYGSLPLSFDSSEAETVSATLGLASLKAGLIAGAIGLVLVFIYCLFYYRMLGLLTILSLALSAVIVFAFLVLLGRWIGFTLDLAGVAGFIVAIGITADSFVVFFERLKDEIREGRTFRSAVPRAWVRARRTILSADAVMFLAAAVLYVLAVGQVRGFAFTLGMSTVLDLIVVFLVTHPLVALSSRSKFLSSPKMSGLGAVQRQANERRAAGRTVAKEV</sequence>
<dbReference type="RefSeq" id="WP_378059417.1">
    <property type="nucleotide sequence ID" value="NZ_JBHSIS010000020.1"/>
</dbReference>
<feature type="domain" description="Protein export membrane protein SecD/SecF C-terminal" evidence="11">
    <location>
        <begin position="408"/>
        <end position="580"/>
    </location>
</feature>
<feature type="region of interest" description="Disordered" evidence="10">
    <location>
        <begin position="124"/>
        <end position="202"/>
    </location>
</feature>
<dbReference type="NCBIfam" id="TIGR00916">
    <property type="entry name" value="2A0604s01"/>
    <property type="match status" value="1"/>
</dbReference>
<keyword evidence="4 9" id="KW-0812">Transmembrane</keyword>
<evidence type="ECO:0000313" key="14">
    <source>
        <dbReference type="EMBL" id="MFC4857416.1"/>
    </source>
</evidence>
<dbReference type="Proteomes" id="UP001595859">
    <property type="component" value="Unassembled WGS sequence"/>
</dbReference>
<feature type="domain" description="SecDF P1 head subdomain" evidence="13">
    <location>
        <begin position="298"/>
        <end position="404"/>
    </location>
</feature>
<keyword evidence="2 9" id="KW-0813">Transport</keyword>
<dbReference type="HAMAP" id="MF_01463_B">
    <property type="entry name" value="SecD_B"/>
    <property type="match status" value="1"/>
</dbReference>
<accession>A0ABV9SDL2</accession>
<feature type="transmembrane region" description="Helical" evidence="9">
    <location>
        <begin position="555"/>
        <end position="580"/>
    </location>
</feature>
<evidence type="ECO:0000256" key="4">
    <source>
        <dbReference type="ARBA" id="ARBA00022692"/>
    </source>
</evidence>
<dbReference type="InterPro" id="IPR055344">
    <property type="entry name" value="SecD_SecF_C_bact"/>
</dbReference>
<protein>
    <recommendedName>
        <fullName evidence="9">Protein translocase subunit SecD</fullName>
    </recommendedName>
</protein>
<dbReference type="Gene3D" id="1.20.1640.10">
    <property type="entry name" value="Multidrug efflux transporter AcrB transmembrane domain"/>
    <property type="match status" value="1"/>
</dbReference>
<evidence type="ECO:0000256" key="7">
    <source>
        <dbReference type="ARBA" id="ARBA00023010"/>
    </source>
</evidence>
<keyword evidence="3 9" id="KW-1003">Cell membrane</keyword>
<evidence type="ECO:0000256" key="6">
    <source>
        <dbReference type="ARBA" id="ARBA00022989"/>
    </source>
</evidence>
<dbReference type="InterPro" id="IPR048631">
    <property type="entry name" value="SecD_1st"/>
</dbReference>
<feature type="transmembrane region" description="Helical" evidence="9">
    <location>
        <begin position="530"/>
        <end position="549"/>
    </location>
</feature>
<keyword evidence="7 9" id="KW-0811">Translocation</keyword>
<gene>
    <name evidence="9 14" type="primary">secD</name>
    <name evidence="14" type="ORF">ACFPCV_28305</name>
</gene>
<evidence type="ECO:0000256" key="2">
    <source>
        <dbReference type="ARBA" id="ARBA00022448"/>
    </source>
</evidence>
<dbReference type="PANTHER" id="PTHR30081:SF1">
    <property type="entry name" value="PROTEIN TRANSLOCASE SUBUNIT SECD"/>
    <property type="match status" value="1"/>
</dbReference>
<feature type="compositionally biased region" description="Low complexity" evidence="10">
    <location>
        <begin position="124"/>
        <end position="134"/>
    </location>
</feature>
<dbReference type="InterPro" id="IPR054384">
    <property type="entry name" value="SecDF_P1_head"/>
</dbReference>
<dbReference type="InterPro" id="IPR022646">
    <property type="entry name" value="SecD/SecF_CS"/>
</dbReference>
<keyword evidence="15" id="KW-1185">Reference proteome</keyword>
<dbReference type="Pfam" id="PF02355">
    <property type="entry name" value="SecD_SecF_C"/>
    <property type="match status" value="1"/>
</dbReference>
<keyword evidence="5 9" id="KW-0653">Protein transport</keyword>
<comment type="subunit">
    <text evidence="9">Forms a complex with SecF. Part of the essential Sec protein translocation apparatus which comprises SecA, SecYEG and auxiliary proteins SecDF. Other proteins may also be involved.</text>
</comment>
<comment type="similarity">
    <text evidence="9">Belongs to the SecD/SecF family. SecD subfamily.</text>
</comment>
<evidence type="ECO:0000256" key="5">
    <source>
        <dbReference type="ARBA" id="ARBA00022927"/>
    </source>
</evidence>
<dbReference type="SUPFAM" id="SSF82866">
    <property type="entry name" value="Multidrug efflux transporter AcrB transmembrane domain"/>
    <property type="match status" value="1"/>
</dbReference>
<keyword evidence="8 9" id="KW-0472">Membrane</keyword>
<dbReference type="Gene3D" id="3.30.1360.200">
    <property type="match status" value="1"/>
</dbReference>
<evidence type="ECO:0000259" key="11">
    <source>
        <dbReference type="Pfam" id="PF02355"/>
    </source>
</evidence>
<evidence type="ECO:0000256" key="1">
    <source>
        <dbReference type="ARBA" id="ARBA00004651"/>
    </source>
</evidence>
<dbReference type="NCBIfam" id="TIGR01129">
    <property type="entry name" value="secD"/>
    <property type="match status" value="1"/>
</dbReference>
<comment type="caution">
    <text evidence="14">The sequence shown here is derived from an EMBL/GenBank/DDBJ whole genome shotgun (WGS) entry which is preliminary data.</text>
</comment>
<keyword evidence="6 9" id="KW-1133">Transmembrane helix</keyword>
<evidence type="ECO:0000313" key="15">
    <source>
        <dbReference type="Proteomes" id="UP001595859"/>
    </source>
</evidence>
<dbReference type="Pfam" id="PF21760">
    <property type="entry name" value="SecD_1st"/>
    <property type="match status" value="1"/>
</dbReference>
<evidence type="ECO:0000259" key="12">
    <source>
        <dbReference type="Pfam" id="PF21760"/>
    </source>
</evidence>
<feature type="domain" description="Protein translocase subunit SecDF P1" evidence="12">
    <location>
        <begin position="67"/>
        <end position="121"/>
    </location>
</feature>
<evidence type="ECO:0000256" key="8">
    <source>
        <dbReference type="ARBA" id="ARBA00023136"/>
    </source>
</evidence>
<feature type="compositionally biased region" description="Low complexity" evidence="10">
    <location>
        <begin position="143"/>
        <end position="195"/>
    </location>
</feature>
<dbReference type="Gene3D" id="3.30.70.3220">
    <property type="match status" value="1"/>
</dbReference>
<evidence type="ECO:0000256" key="9">
    <source>
        <dbReference type="HAMAP-Rule" id="MF_01463"/>
    </source>
</evidence>
<proteinExistence type="inferred from homology"/>
<evidence type="ECO:0000256" key="10">
    <source>
        <dbReference type="SAM" id="MobiDB-lite"/>
    </source>
</evidence>
<comment type="function">
    <text evidence="9">Part of the Sec protein translocase complex. Interacts with the SecYEG preprotein conducting channel. SecDF uses the proton motive force (PMF) to complete protein translocation after the ATP-dependent function of SecA.</text>
</comment>
<dbReference type="EMBL" id="JBHSIS010000020">
    <property type="protein sequence ID" value="MFC4857416.1"/>
    <property type="molecule type" value="Genomic_DNA"/>
</dbReference>
<organism evidence="14 15">
    <name type="scientific">Actinophytocola glycyrrhizae</name>
    <dbReference type="NCBI Taxonomy" id="2044873"/>
    <lineage>
        <taxon>Bacteria</taxon>
        <taxon>Bacillati</taxon>
        <taxon>Actinomycetota</taxon>
        <taxon>Actinomycetes</taxon>
        <taxon>Pseudonocardiales</taxon>
        <taxon>Pseudonocardiaceae</taxon>
    </lineage>
</organism>
<dbReference type="Pfam" id="PF22599">
    <property type="entry name" value="SecDF_P1_head"/>
    <property type="match status" value="1"/>
</dbReference>
<evidence type="ECO:0000256" key="3">
    <source>
        <dbReference type="ARBA" id="ARBA00022475"/>
    </source>
</evidence>
<dbReference type="InterPro" id="IPR048634">
    <property type="entry name" value="SecD_SecF_C"/>
</dbReference>
<evidence type="ECO:0000259" key="13">
    <source>
        <dbReference type="Pfam" id="PF22599"/>
    </source>
</evidence>
<reference evidence="15" key="1">
    <citation type="journal article" date="2019" name="Int. J. Syst. Evol. Microbiol.">
        <title>The Global Catalogue of Microorganisms (GCM) 10K type strain sequencing project: providing services to taxonomists for standard genome sequencing and annotation.</title>
        <authorList>
            <consortium name="The Broad Institute Genomics Platform"/>
            <consortium name="The Broad Institute Genome Sequencing Center for Infectious Disease"/>
            <person name="Wu L."/>
            <person name="Ma J."/>
        </authorList>
    </citation>
    <scope>NUCLEOTIDE SEQUENCE [LARGE SCALE GENOMIC DNA]</scope>
    <source>
        <strain evidence="15">ZS-22-S1</strain>
    </source>
</reference>
<comment type="caution">
    <text evidence="9">Lacks conserved residue(s) required for the propagation of feature annotation.</text>
</comment>
<dbReference type="Pfam" id="PF07549">
    <property type="entry name" value="Sec_GG"/>
    <property type="match status" value="1"/>
</dbReference>
<name>A0ABV9SDL2_9PSEU</name>
<dbReference type="InterPro" id="IPR022813">
    <property type="entry name" value="SecD/SecF_arch_bac"/>
</dbReference>
<dbReference type="InterPro" id="IPR005791">
    <property type="entry name" value="SecD"/>
</dbReference>
<dbReference type="PANTHER" id="PTHR30081">
    <property type="entry name" value="PROTEIN-EXPORT MEMBRANE PROTEIN SEC"/>
    <property type="match status" value="1"/>
</dbReference>
<comment type="subcellular location">
    <subcellularLocation>
        <location evidence="1 9">Cell membrane</location>
        <topology evidence="1 9">Multi-pass membrane protein</topology>
    </subcellularLocation>
</comment>